<dbReference type="EMBL" id="SPLM01000145">
    <property type="protein sequence ID" value="TMW56835.1"/>
    <property type="molecule type" value="Genomic_DNA"/>
</dbReference>
<feature type="coiled-coil region" evidence="1">
    <location>
        <begin position="111"/>
        <end position="138"/>
    </location>
</feature>
<proteinExistence type="predicted"/>
<dbReference type="CDD" id="cd06503">
    <property type="entry name" value="ATP-synt_Fo_b"/>
    <property type="match status" value="1"/>
</dbReference>
<accession>A0A8K1FB28</accession>
<sequence>MLCSRHFLKSMKNEEKHKRSRGDSIDGSIRGEYIAFLKAALKDAKAEAEKRVTEAEAEADKRIAEADKRIVEAKAEADKRIVEAKAEADKRIAEIKADAKERIAEIKTDAKERIVEAKADAKERIAEANELTKEAIAAGDKRLSQLFNFGHDMLGNLNRKSTPALERSQAAIRNKKQIAQGCQVRLLEKDREFGFNFLVGLEQELDVESNNAIEGLVRSTEVKSSVAVTKFKRIKNPKSLIKHCVDCVRDACIR</sequence>
<dbReference type="AlphaFoldDB" id="A0A8K1FB28"/>
<organism evidence="2 3">
    <name type="scientific">Pythium oligandrum</name>
    <name type="common">Mycoparasitic fungus</name>
    <dbReference type="NCBI Taxonomy" id="41045"/>
    <lineage>
        <taxon>Eukaryota</taxon>
        <taxon>Sar</taxon>
        <taxon>Stramenopiles</taxon>
        <taxon>Oomycota</taxon>
        <taxon>Peronosporomycetes</taxon>
        <taxon>Pythiales</taxon>
        <taxon>Pythiaceae</taxon>
        <taxon>Pythium</taxon>
    </lineage>
</organism>
<feature type="coiled-coil region" evidence="1">
    <location>
        <begin position="38"/>
        <end position="76"/>
    </location>
</feature>
<reference evidence="2" key="1">
    <citation type="submission" date="2019-03" db="EMBL/GenBank/DDBJ databases">
        <title>Long read genome sequence of the mycoparasitic Pythium oligandrum ATCC 38472 isolated from sugarbeet rhizosphere.</title>
        <authorList>
            <person name="Gaulin E."/>
        </authorList>
    </citation>
    <scope>NUCLEOTIDE SEQUENCE</scope>
    <source>
        <strain evidence="2">ATCC 38472_TT</strain>
    </source>
</reference>
<keyword evidence="1" id="KW-0175">Coiled coil</keyword>
<evidence type="ECO:0000313" key="3">
    <source>
        <dbReference type="Proteomes" id="UP000794436"/>
    </source>
</evidence>
<dbReference type="Proteomes" id="UP000794436">
    <property type="component" value="Unassembled WGS sequence"/>
</dbReference>
<comment type="caution">
    <text evidence="2">The sequence shown here is derived from an EMBL/GenBank/DDBJ whole genome shotgun (WGS) entry which is preliminary data.</text>
</comment>
<name>A0A8K1FB28_PYTOL</name>
<evidence type="ECO:0000256" key="1">
    <source>
        <dbReference type="SAM" id="Coils"/>
    </source>
</evidence>
<evidence type="ECO:0000313" key="2">
    <source>
        <dbReference type="EMBL" id="TMW56835.1"/>
    </source>
</evidence>
<dbReference type="OrthoDB" id="182983at2759"/>
<gene>
    <name evidence="2" type="ORF">Poli38472_006845</name>
</gene>
<protein>
    <submittedName>
        <fullName evidence="2">Uncharacterized protein</fullName>
    </submittedName>
</protein>
<keyword evidence="3" id="KW-1185">Reference proteome</keyword>